<proteinExistence type="predicted"/>
<dbReference type="PROSITE" id="PS51257">
    <property type="entry name" value="PROKAR_LIPOPROTEIN"/>
    <property type="match status" value="1"/>
</dbReference>
<feature type="chain" id="PRO_5004785064" description="Peptidase inhibitor I78" evidence="1">
    <location>
        <begin position="20"/>
        <end position="110"/>
    </location>
</feature>
<evidence type="ECO:0000313" key="3">
    <source>
        <dbReference type="Proteomes" id="UP000018851"/>
    </source>
</evidence>
<keyword evidence="3" id="KW-1185">Reference proteome</keyword>
<dbReference type="OrthoDB" id="8724542at2"/>
<dbReference type="PATRIC" id="fig|1123269.5.peg.2273"/>
<dbReference type="eggNOG" id="ENOG50339MI">
    <property type="taxonomic scope" value="Bacteria"/>
</dbReference>
<organism evidence="2 3">
    <name type="scientific">Sphingomonas sanxanigenens DSM 19645 = NX02</name>
    <dbReference type="NCBI Taxonomy" id="1123269"/>
    <lineage>
        <taxon>Bacteria</taxon>
        <taxon>Pseudomonadati</taxon>
        <taxon>Pseudomonadota</taxon>
        <taxon>Alphaproteobacteria</taxon>
        <taxon>Sphingomonadales</taxon>
        <taxon>Sphingomonadaceae</taxon>
        <taxon>Sphingomonas</taxon>
    </lineage>
</organism>
<dbReference type="InterPro" id="IPR021719">
    <property type="entry name" value="Prot_inh_I78"/>
</dbReference>
<dbReference type="STRING" id="1123269.NX02_11715"/>
<dbReference type="KEGG" id="ssan:NX02_11715"/>
<dbReference type="PANTHER" id="PTHR39600:SF1">
    <property type="entry name" value="PEPTIDASE INHIBITOR I78 FAMILY PROTEIN"/>
    <property type="match status" value="1"/>
</dbReference>
<dbReference type="PANTHER" id="PTHR39600">
    <property type="entry name" value="PEPTIDASE INHIBITOR I78 FAMILY PROTEIN"/>
    <property type="match status" value="1"/>
</dbReference>
<protein>
    <recommendedName>
        <fullName evidence="4">Peptidase inhibitor I78</fullName>
    </recommendedName>
</protein>
<accession>W0AC15</accession>
<dbReference type="Proteomes" id="UP000018851">
    <property type="component" value="Chromosome"/>
</dbReference>
<dbReference type="HOGENOM" id="CLU_123717_0_1_5"/>
<feature type="signal peptide" evidence="1">
    <location>
        <begin position="1"/>
        <end position="19"/>
    </location>
</feature>
<dbReference type="RefSeq" id="WP_025292274.1">
    <property type="nucleotide sequence ID" value="NZ_CP006644.1"/>
</dbReference>
<evidence type="ECO:0000313" key="2">
    <source>
        <dbReference type="EMBL" id="AHE54052.1"/>
    </source>
</evidence>
<keyword evidence="1" id="KW-0732">Signal</keyword>
<name>W0AC15_9SPHN</name>
<evidence type="ECO:0000256" key="1">
    <source>
        <dbReference type="SAM" id="SignalP"/>
    </source>
</evidence>
<reference evidence="2 3" key="1">
    <citation type="submission" date="2013-07" db="EMBL/GenBank/DDBJ databases">
        <title>Completed genome of Sphingomonas sanxanigenens NX02.</title>
        <authorList>
            <person name="Ma T."/>
            <person name="Huang H."/>
            <person name="Wu M."/>
            <person name="Li X."/>
            <person name="Li G."/>
        </authorList>
    </citation>
    <scope>NUCLEOTIDE SEQUENCE [LARGE SCALE GENOMIC DNA]</scope>
    <source>
        <strain evidence="2 3">NX02</strain>
    </source>
</reference>
<dbReference type="AlphaFoldDB" id="W0AC15"/>
<dbReference type="EMBL" id="CP006644">
    <property type="protein sequence ID" value="AHE54052.1"/>
    <property type="molecule type" value="Genomic_DNA"/>
</dbReference>
<evidence type="ECO:0008006" key="4">
    <source>
        <dbReference type="Google" id="ProtNLM"/>
    </source>
</evidence>
<dbReference type="Gene3D" id="3.30.10.10">
    <property type="entry name" value="Trypsin Inhibitor V, subunit A"/>
    <property type="match status" value="1"/>
</dbReference>
<dbReference type="Pfam" id="PF11720">
    <property type="entry name" value="Inhibitor_I78"/>
    <property type="match status" value="1"/>
</dbReference>
<sequence>MIAAHRATAALLAATLALAGCAASDAPVPAEPAAPPPAAEPAEARCDASMLTDLVGQTASEALAADAMKRSGSRSMRWLTPGMAVTMDFRADRLNIELDAGNKVVSSRCG</sequence>
<gene>
    <name evidence="2" type="ORF">NX02_11715</name>
</gene>